<protein>
    <submittedName>
        <fullName evidence="4">SIS domain-containing protein</fullName>
    </submittedName>
</protein>
<sequence>MLDESLLDTPEALSEADRRGLLRGAAEAGARVRTAARHAAEAGVNDLKPDGRPRAVLIAGPGAAAISAADFLGTLAGPGSPVIRLAPTGVAPAAGALRWELPGWAGSVDLLLITTPDGTEPGLSLLADAAYRRGCTVVAVAPARTPLTEAVEGAHGLFVPMATAPYEQDEHELAASAPGVLWALLTPLLAILDRTGLVTAPPEAVEKVADRLDHIAERCGPAIATYSNPAKTLAAELADALPIVWTEGTSAGPAGRRLAAALAELAGRPAVVAELPEALAAHSALLAGPLAASADPDDFFRDRVEEAPALHARVVLLRDRPIGGLTAAPAARDLALSHDTPISELEPEPGDELETLAELIAITDFAAVYLALASGA</sequence>
<dbReference type="EMBL" id="BAABDE010000018">
    <property type="protein sequence ID" value="GAA3805929.1"/>
    <property type="molecule type" value="Genomic_DNA"/>
</dbReference>
<evidence type="ECO:0000256" key="1">
    <source>
        <dbReference type="ARBA" id="ARBA00010523"/>
    </source>
</evidence>
<keyword evidence="5" id="KW-1185">Reference proteome</keyword>
<dbReference type="InterPro" id="IPR019490">
    <property type="entry name" value="Glu6P/Mann6P_isomerase_C"/>
</dbReference>
<dbReference type="RefSeq" id="WP_275773198.1">
    <property type="nucleotide sequence ID" value="NZ_BAABDE010000018.1"/>
</dbReference>
<accession>A0ABP7HXE4</accession>
<dbReference type="Proteomes" id="UP001501009">
    <property type="component" value="Unassembled WGS sequence"/>
</dbReference>
<dbReference type="InterPro" id="IPR046348">
    <property type="entry name" value="SIS_dom_sf"/>
</dbReference>
<dbReference type="SUPFAM" id="SSF53697">
    <property type="entry name" value="SIS domain"/>
    <property type="match status" value="1"/>
</dbReference>
<feature type="domain" description="Bifunctional glucose-6-phosphate/mannose-6-phosphate isomerase C-terminal" evidence="3">
    <location>
        <begin position="228"/>
        <end position="375"/>
    </location>
</feature>
<comment type="similarity">
    <text evidence="1">Belongs to the PGI/PMI family.</text>
</comment>
<evidence type="ECO:0000256" key="2">
    <source>
        <dbReference type="ARBA" id="ARBA00023235"/>
    </source>
</evidence>
<evidence type="ECO:0000313" key="4">
    <source>
        <dbReference type="EMBL" id="GAA3805929.1"/>
    </source>
</evidence>
<evidence type="ECO:0000259" key="3">
    <source>
        <dbReference type="Pfam" id="PF10432"/>
    </source>
</evidence>
<organism evidence="4 5">
    <name type="scientific">Streptomyces coacervatus</name>
    <dbReference type="NCBI Taxonomy" id="647381"/>
    <lineage>
        <taxon>Bacteria</taxon>
        <taxon>Bacillati</taxon>
        <taxon>Actinomycetota</taxon>
        <taxon>Actinomycetes</taxon>
        <taxon>Kitasatosporales</taxon>
        <taxon>Streptomycetaceae</taxon>
        <taxon>Streptomyces</taxon>
    </lineage>
</organism>
<comment type="caution">
    <text evidence="4">The sequence shown here is derived from an EMBL/GenBank/DDBJ whole genome shotgun (WGS) entry which is preliminary data.</text>
</comment>
<dbReference type="Gene3D" id="3.40.50.10490">
    <property type="entry name" value="Glucose-6-phosphate isomerase like protein, domain 1"/>
    <property type="match status" value="1"/>
</dbReference>
<dbReference type="Pfam" id="PF10432">
    <property type="entry name" value="bact-PGI_C"/>
    <property type="match status" value="1"/>
</dbReference>
<name>A0ABP7HXE4_9ACTN</name>
<reference evidence="5" key="1">
    <citation type="journal article" date="2019" name="Int. J. Syst. Evol. Microbiol.">
        <title>The Global Catalogue of Microorganisms (GCM) 10K type strain sequencing project: providing services to taxonomists for standard genome sequencing and annotation.</title>
        <authorList>
            <consortium name="The Broad Institute Genomics Platform"/>
            <consortium name="The Broad Institute Genome Sequencing Center for Infectious Disease"/>
            <person name="Wu L."/>
            <person name="Ma J."/>
        </authorList>
    </citation>
    <scope>NUCLEOTIDE SEQUENCE [LARGE SCALE GENOMIC DNA]</scope>
    <source>
        <strain evidence="5">JCM 17138</strain>
    </source>
</reference>
<proteinExistence type="inferred from homology"/>
<keyword evidence="2" id="KW-0413">Isomerase</keyword>
<gene>
    <name evidence="4" type="ORF">GCM10022403_045020</name>
</gene>
<evidence type="ECO:0000313" key="5">
    <source>
        <dbReference type="Proteomes" id="UP001501009"/>
    </source>
</evidence>